<name>A0A9W7L6N6_9STRA</name>
<evidence type="ECO:0000259" key="5">
    <source>
        <dbReference type="PROSITE" id="PS50059"/>
    </source>
</evidence>
<keyword evidence="7" id="KW-1185">Reference proteome</keyword>
<reference evidence="7" key="1">
    <citation type="journal article" date="2023" name="Commun. Biol.">
        <title>Genome analysis of Parmales, the sister group of diatoms, reveals the evolutionary specialization of diatoms from phago-mixotrophs to photoautotrophs.</title>
        <authorList>
            <person name="Ban H."/>
            <person name="Sato S."/>
            <person name="Yoshikawa S."/>
            <person name="Yamada K."/>
            <person name="Nakamura Y."/>
            <person name="Ichinomiya M."/>
            <person name="Sato N."/>
            <person name="Blanc-Mathieu R."/>
            <person name="Endo H."/>
            <person name="Kuwata A."/>
            <person name="Ogata H."/>
        </authorList>
    </citation>
    <scope>NUCLEOTIDE SEQUENCE [LARGE SCALE GENOMIC DNA]</scope>
</reference>
<dbReference type="InterPro" id="IPR050754">
    <property type="entry name" value="FKBP4/5/8-like"/>
</dbReference>
<dbReference type="PROSITE" id="PS50059">
    <property type="entry name" value="FKBP_PPIASE"/>
    <property type="match status" value="1"/>
</dbReference>
<dbReference type="Gene3D" id="1.25.40.10">
    <property type="entry name" value="Tetratricopeptide repeat domain"/>
    <property type="match status" value="1"/>
</dbReference>
<dbReference type="AlphaFoldDB" id="A0A9W7L6N6"/>
<evidence type="ECO:0000313" key="6">
    <source>
        <dbReference type="EMBL" id="GMI33961.1"/>
    </source>
</evidence>
<dbReference type="Proteomes" id="UP001165065">
    <property type="component" value="Unassembled WGS sequence"/>
</dbReference>
<feature type="region of interest" description="Disordered" evidence="4">
    <location>
        <begin position="233"/>
        <end position="253"/>
    </location>
</feature>
<feature type="compositionally biased region" description="Acidic residues" evidence="4">
    <location>
        <begin position="464"/>
        <end position="479"/>
    </location>
</feature>
<protein>
    <recommendedName>
        <fullName evidence="3">peptidylprolyl isomerase</fullName>
        <ecNumber evidence="3">5.2.1.8</ecNumber>
    </recommendedName>
</protein>
<organism evidence="6 7">
    <name type="scientific">Triparma columacea</name>
    <dbReference type="NCBI Taxonomy" id="722753"/>
    <lineage>
        <taxon>Eukaryota</taxon>
        <taxon>Sar</taxon>
        <taxon>Stramenopiles</taxon>
        <taxon>Ochrophyta</taxon>
        <taxon>Bolidophyceae</taxon>
        <taxon>Parmales</taxon>
        <taxon>Triparmaceae</taxon>
        <taxon>Triparma</taxon>
    </lineage>
</organism>
<evidence type="ECO:0000256" key="4">
    <source>
        <dbReference type="SAM" id="MobiDB-lite"/>
    </source>
</evidence>
<dbReference type="Gene3D" id="3.10.50.40">
    <property type="match status" value="1"/>
</dbReference>
<dbReference type="PANTHER" id="PTHR46512">
    <property type="entry name" value="PEPTIDYLPROLYL ISOMERASE"/>
    <property type="match status" value="1"/>
</dbReference>
<dbReference type="EC" id="5.2.1.8" evidence="3"/>
<dbReference type="SUPFAM" id="SSF54534">
    <property type="entry name" value="FKBP-like"/>
    <property type="match status" value="1"/>
</dbReference>
<feature type="region of interest" description="Disordered" evidence="4">
    <location>
        <begin position="455"/>
        <end position="493"/>
    </location>
</feature>
<evidence type="ECO:0000256" key="2">
    <source>
        <dbReference type="ARBA" id="ARBA00022803"/>
    </source>
</evidence>
<dbReference type="InterPro" id="IPR001179">
    <property type="entry name" value="PPIase_FKBP_dom"/>
</dbReference>
<keyword evidence="2" id="KW-0802">TPR repeat</keyword>
<dbReference type="Pfam" id="PF00254">
    <property type="entry name" value="FKBP_C"/>
    <property type="match status" value="1"/>
</dbReference>
<dbReference type="SUPFAM" id="SSF48452">
    <property type="entry name" value="TPR-like"/>
    <property type="match status" value="1"/>
</dbReference>
<keyword evidence="3" id="KW-0697">Rotamase</keyword>
<feature type="compositionally biased region" description="Pro residues" evidence="4">
    <location>
        <begin position="483"/>
        <end position="493"/>
    </location>
</feature>
<dbReference type="PANTHER" id="PTHR46512:SF9">
    <property type="entry name" value="PEPTIDYLPROLYL ISOMERASE"/>
    <property type="match status" value="1"/>
</dbReference>
<keyword evidence="3" id="KW-0413">Isomerase</keyword>
<dbReference type="GO" id="GO:0003755">
    <property type="term" value="F:peptidyl-prolyl cis-trans isomerase activity"/>
    <property type="evidence" value="ECO:0007669"/>
    <property type="project" value="UniProtKB-KW"/>
</dbReference>
<dbReference type="OrthoDB" id="433738at2759"/>
<evidence type="ECO:0000256" key="3">
    <source>
        <dbReference type="PROSITE-ProRule" id="PRU00277"/>
    </source>
</evidence>
<dbReference type="InterPro" id="IPR011990">
    <property type="entry name" value="TPR-like_helical_dom_sf"/>
</dbReference>
<keyword evidence="1" id="KW-0677">Repeat</keyword>
<evidence type="ECO:0000256" key="1">
    <source>
        <dbReference type="ARBA" id="ARBA00022737"/>
    </source>
</evidence>
<evidence type="ECO:0000313" key="7">
    <source>
        <dbReference type="Proteomes" id="UP001165065"/>
    </source>
</evidence>
<comment type="caution">
    <text evidence="6">The sequence shown here is derived from an EMBL/GenBank/DDBJ whole genome shotgun (WGS) entry which is preliminary data.</text>
</comment>
<proteinExistence type="predicted"/>
<dbReference type="EMBL" id="BRYA01000036">
    <property type="protein sequence ID" value="GMI33961.1"/>
    <property type="molecule type" value="Genomic_DNA"/>
</dbReference>
<feature type="domain" description="PPIase FKBP-type" evidence="5">
    <location>
        <begin position="117"/>
        <end position="216"/>
    </location>
</feature>
<comment type="catalytic activity">
    <reaction evidence="3">
        <text>[protein]-peptidylproline (omega=180) = [protein]-peptidylproline (omega=0)</text>
        <dbReference type="Rhea" id="RHEA:16237"/>
        <dbReference type="Rhea" id="RHEA-COMP:10747"/>
        <dbReference type="Rhea" id="RHEA-COMP:10748"/>
        <dbReference type="ChEBI" id="CHEBI:83833"/>
        <dbReference type="ChEBI" id="CHEBI:83834"/>
        <dbReference type="EC" id="5.2.1.8"/>
    </reaction>
</comment>
<accession>A0A9W7L6N6</accession>
<gene>
    <name evidence="6" type="ORF">TrCOL_g13251</name>
</gene>
<sequence>MSDHFIPPETKFVAPDPEEVNPKYSRPKLNPNFDEDKDRRVCKGCSGWGKQLIWPDGHCAHCRRNLKLKFDPASSPFTSSQGYFDITPSGDGGVLKLPIHVPSDPQSDIRLINPVEGCMVDVQYVGKLLNGEIFDTTRDLYKGVCIGGTDDPKSFMLLRQKVVQGFDMAVATMVVGEISSFVVRADYGYNSALPESLPKVGVGDTLIYEIELVEFNPQTTPRFPTQEELAISKKERQEEAEEELRQNPPIPYPDRCKAALEEKEKGNKLFQEGDYEGAKKCYDSGFVNIFIHRDEWAHLVSKEDKKMFNDVKGVLHLNRCMCRVKMEKWDDAIWDADRSIEFKPRNQKAHYRRCLIYTGFLTRELDKEAKGSFWDVEKAKKFAKKAREDLDLAVELNGGEQDAGMKRAERDLQSKSKLLKKYEGNYKKGQKKLYAEKMMGTLNEKYEKLKVKEAVKKKNKEKDELDDMPELDDDGDEDGSAMPQPPPPPQQTA</sequence>
<dbReference type="InterPro" id="IPR046357">
    <property type="entry name" value="PPIase_dom_sf"/>
</dbReference>
<feature type="region of interest" description="Disordered" evidence="4">
    <location>
        <begin position="1"/>
        <end position="32"/>
    </location>
</feature>